<name>A0A4R1NLL1_9RHOB</name>
<organism evidence="2 3">
    <name type="scientific">Shimia isoporae</name>
    <dbReference type="NCBI Taxonomy" id="647720"/>
    <lineage>
        <taxon>Bacteria</taxon>
        <taxon>Pseudomonadati</taxon>
        <taxon>Pseudomonadota</taxon>
        <taxon>Alphaproteobacteria</taxon>
        <taxon>Rhodobacterales</taxon>
        <taxon>Roseobacteraceae</taxon>
    </lineage>
</organism>
<gene>
    <name evidence="2" type="ORF">BXY66_1199</name>
</gene>
<evidence type="ECO:0000256" key="1">
    <source>
        <dbReference type="SAM" id="Phobius"/>
    </source>
</evidence>
<comment type="caution">
    <text evidence="2">The sequence shown here is derived from an EMBL/GenBank/DDBJ whole genome shotgun (WGS) entry which is preliminary data.</text>
</comment>
<dbReference type="EMBL" id="SMGR01000001">
    <property type="protein sequence ID" value="TCL09154.1"/>
    <property type="molecule type" value="Genomic_DNA"/>
</dbReference>
<protein>
    <submittedName>
        <fullName evidence="2">Uncharacterized protein</fullName>
    </submittedName>
</protein>
<keyword evidence="1" id="KW-0812">Transmembrane</keyword>
<keyword evidence="1" id="KW-0472">Membrane</keyword>
<feature type="transmembrane region" description="Helical" evidence="1">
    <location>
        <begin position="30"/>
        <end position="51"/>
    </location>
</feature>
<sequence length="55" mass="5618">MPRFLLLVASGTLCVGFAIATASQFCDGGFLAGAGSGFLAVVSGWAFGRIFQSKD</sequence>
<keyword evidence="3" id="KW-1185">Reference proteome</keyword>
<keyword evidence="1" id="KW-1133">Transmembrane helix</keyword>
<reference evidence="2 3" key="1">
    <citation type="submission" date="2019-03" db="EMBL/GenBank/DDBJ databases">
        <title>Genomic Encyclopedia of Archaeal and Bacterial Type Strains, Phase II (KMG-II): from individual species to whole genera.</title>
        <authorList>
            <person name="Goeker M."/>
        </authorList>
    </citation>
    <scope>NUCLEOTIDE SEQUENCE [LARGE SCALE GENOMIC DNA]</scope>
    <source>
        <strain evidence="2 3">DSM 26433</strain>
    </source>
</reference>
<evidence type="ECO:0000313" key="2">
    <source>
        <dbReference type="EMBL" id="TCL09154.1"/>
    </source>
</evidence>
<proteinExistence type="predicted"/>
<accession>A0A4R1NLL1</accession>
<dbReference type="AlphaFoldDB" id="A0A4R1NLL1"/>
<dbReference type="Proteomes" id="UP000295673">
    <property type="component" value="Unassembled WGS sequence"/>
</dbReference>
<evidence type="ECO:0000313" key="3">
    <source>
        <dbReference type="Proteomes" id="UP000295673"/>
    </source>
</evidence>